<dbReference type="Proteomes" id="UP000094565">
    <property type="component" value="Chromosome 1"/>
</dbReference>
<feature type="transmembrane region" description="Helical" evidence="3">
    <location>
        <begin position="6"/>
        <end position="24"/>
    </location>
</feature>
<keyword evidence="3" id="KW-1133">Transmembrane helix</keyword>
<evidence type="ECO:0000256" key="2">
    <source>
        <dbReference type="SAM" id="MobiDB-lite"/>
    </source>
</evidence>
<dbReference type="GO" id="GO:0043130">
    <property type="term" value="F:ubiquitin binding"/>
    <property type="evidence" value="ECO:0007669"/>
    <property type="project" value="InterPro"/>
</dbReference>
<feature type="compositionally biased region" description="Basic and acidic residues" evidence="2">
    <location>
        <begin position="129"/>
        <end position="140"/>
    </location>
</feature>
<proteinExistence type="predicted"/>
<reference evidence="5 6" key="1">
    <citation type="submission" date="2016-02" db="EMBL/GenBank/DDBJ databases">
        <title>Comparative genomic and transcriptomic foundation for Pichia pastoris.</title>
        <authorList>
            <person name="Love K.R."/>
            <person name="Shah K.A."/>
            <person name="Whittaker C.A."/>
            <person name="Wu J."/>
            <person name="Bartlett M.C."/>
            <person name="Ma D."/>
            <person name="Leeson R.L."/>
            <person name="Priest M."/>
            <person name="Young S.K."/>
            <person name="Love J.C."/>
        </authorList>
    </citation>
    <scope>NUCLEOTIDE SEQUENCE [LARGE SCALE GENOMIC DNA]</scope>
    <source>
        <strain evidence="5 6">ATCC 28485</strain>
    </source>
</reference>
<evidence type="ECO:0000313" key="6">
    <source>
        <dbReference type="Proteomes" id="UP000094565"/>
    </source>
</evidence>
<feature type="domain" description="CUE" evidence="4">
    <location>
        <begin position="59"/>
        <end position="101"/>
    </location>
</feature>
<evidence type="ECO:0000313" key="5">
    <source>
        <dbReference type="EMBL" id="ANZ74166.1"/>
    </source>
</evidence>
<organism evidence="5 6">
    <name type="scientific">Komagataella pastoris</name>
    <name type="common">Yeast</name>
    <name type="synonym">Pichia pastoris</name>
    <dbReference type="NCBI Taxonomy" id="4922"/>
    <lineage>
        <taxon>Eukaryota</taxon>
        <taxon>Fungi</taxon>
        <taxon>Dikarya</taxon>
        <taxon>Ascomycota</taxon>
        <taxon>Saccharomycotina</taxon>
        <taxon>Pichiomycetes</taxon>
        <taxon>Pichiales</taxon>
        <taxon>Pichiaceae</taxon>
        <taxon>Komagataella</taxon>
    </lineage>
</organism>
<evidence type="ECO:0000256" key="3">
    <source>
        <dbReference type="SAM" id="Phobius"/>
    </source>
</evidence>
<gene>
    <name evidence="5" type="ORF">ATY40_BA7500260</name>
</gene>
<sequence length="157" mass="18095">MVDNSTIAFAVSLVAAFVFLRVFVRPPELIESRDAELKIKEAIESRKRTATTTNGNRDVSDDMVEVVKTIVPQAKDDHVREVLNKTRSIERAVELLLEQVKEPKPEKSEIKEVERKPEPVKPQNLGWADTKEERTRNMELKRKQMIEQARKRCQSQG</sequence>
<dbReference type="AlphaFoldDB" id="A0A1B2J862"/>
<feature type="compositionally biased region" description="Basic and acidic residues" evidence="2">
    <location>
        <begin position="103"/>
        <end position="119"/>
    </location>
</feature>
<feature type="region of interest" description="Disordered" evidence="2">
    <location>
        <begin position="103"/>
        <end position="140"/>
    </location>
</feature>
<dbReference type="Gene3D" id="1.10.8.10">
    <property type="entry name" value="DNA helicase RuvA subunit, C-terminal domain"/>
    <property type="match status" value="1"/>
</dbReference>
<evidence type="ECO:0000259" key="4">
    <source>
        <dbReference type="PROSITE" id="PS51140"/>
    </source>
</evidence>
<keyword evidence="6" id="KW-1185">Reference proteome</keyword>
<keyword evidence="3" id="KW-0812">Transmembrane</keyword>
<dbReference type="OrthoDB" id="10362867at2759"/>
<dbReference type="InterPro" id="IPR003892">
    <property type="entry name" value="CUE"/>
</dbReference>
<evidence type="ECO:0000256" key="1">
    <source>
        <dbReference type="ARBA" id="ARBA00022786"/>
    </source>
</evidence>
<protein>
    <submittedName>
        <fullName evidence="5">BA75_00260T0</fullName>
    </submittedName>
</protein>
<keyword evidence="3" id="KW-0472">Membrane</keyword>
<accession>A0A1B2J862</accession>
<dbReference type="PROSITE" id="PS51140">
    <property type="entry name" value="CUE"/>
    <property type="match status" value="1"/>
</dbReference>
<keyword evidence="1" id="KW-0833">Ubl conjugation pathway</keyword>
<dbReference type="EMBL" id="CP014584">
    <property type="protein sequence ID" value="ANZ74166.1"/>
    <property type="molecule type" value="Genomic_DNA"/>
</dbReference>
<name>A0A1B2J862_PICPA</name>